<accession>A0ABD2QK75</accession>
<name>A0ABD2QK75_9PLAT</name>
<reference evidence="1 2" key="1">
    <citation type="submission" date="2024-11" db="EMBL/GenBank/DDBJ databases">
        <title>Adaptive evolution of stress response genes in parasites aligns with host niche diversity.</title>
        <authorList>
            <person name="Hahn C."/>
            <person name="Resl P."/>
        </authorList>
    </citation>
    <scope>NUCLEOTIDE SEQUENCE [LARGE SCALE GENOMIC DNA]</scope>
    <source>
        <strain evidence="1">EGGRZ-B1_66</strain>
        <tissue evidence="1">Body</tissue>
    </source>
</reference>
<evidence type="ECO:0000313" key="2">
    <source>
        <dbReference type="Proteomes" id="UP001626550"/>
    </source>
</evidence>
<protein>
    <submittedName>
        <fullName evidence="1">Uncharacterized protein</fullName>
    </submittedName>
</protein>
<keyword evidence="2" id="KW-1185">Reference proteome</keyword>
<dbReference type="AlphaFoldDB" id="A0ABD2QK75"/>
<dbReference type="Proteomes" id="UP001626550">
    <property type="component" value="Unassembled WGS sequence"/>
</dbReference>
<sequence>MLLANSKIYSKLLPYSFGDESPLRKTSIILEAPQENLSKLQQKGLVQIFSILLKALSQKSNCEKANKVGVVEVLLRQMIFSYFFEKEDDVNYELLILIIRCLMELMLRSLRAKSRFNECQAPRICHMICTGNMEAFSLAKSSPQRRISYPAEFSGKTLSPRKTYINRYIALLVYRCLKKQQVPIVSAFSTLSFPKQTAVNFYLYELFPLAYCLSAEDDHLELKGSSSSENEFDQNDSRIHSPLSNFAQQSQNIAMSSIAEQRKYSNSSIKKNSSTSQSKSPDLDAVLSTHSHFFPECFALNACKLKLLRQCENSAPFEPNLPGQLDWSERIYKVQQHVISLHDSENNRLVAFPDISSAEGATYKVSAQ</sequence>
<comment type="caution">
    <text evidence="1">The sequence shown here is derived from an EMBL/GenBank/DDBJ whole genome shotgun (WGS) entry which is preliminary data.</text>
</comment>
<evidence type="ECO:0000313" key="1">
    <source>
        <dbReference type="EMBL" id="KAL3319166.1"/>
    </source>
</evidence>
<organism evidence="1 2">
    <name type="scientific">Cichlidogyrus casuarinus</name>
    <dbReference type="NCBI Taxonomy" id="1844966"/>
    <lineage>
        <taxon>Eukaryota</taxon>
        <taxon>Metazoa</taxon>
        <taxon>Spiralia</taxon>
        <taxon>Lophotrochozoa</taxon>
        <taxon>Platyhelminthes</taxon>
        <taxon>Monogenea</taxon>
        <taxon>Monopisthocotylea</taxon>
        <taxon>Dactylogyridea</taxon>
        <taxon>Ancyrocephalidae</taxon>
        <taxon>Cichlidogyrus</taxon>
    </lineage>
</organism>
<proteinExistence type="predicted"/>
<gene>
    <name evidence="1" type="ORF">Ciccas_002178</name>
</gene>
<dbReference type="EMBL" id="JBJKFK010000165">
    <property type="protein sequence ID" value="KAL3319166.1"/>
    <property type="molecule type" value="Genomic_DNA"/>
</dbReference>